<dbReference type="PANTHER" id="PTHR10151:SF120">
    <property type="entry name" value="BIS(5'-ADENOSYL)-TRIPHOSPHATASE"/>
    <property type="match status" value="1"/>
</dbReference>
<protein>
    <submittedName>
        <fullName evidence="1">Uncharacterized protein</fullName>
    </submittedName>
</protein>
<dbReference type="Pfam" id="PF01663">
    <property type="entry name" value="Phosphodiest"/>
    <property type="match status" value="1"/>
</dbReference>
<gene>
    <name evidence="1" type="ORF">JCM21738_4381</name>
</gene>
<proteinExistence type="predicted"/>
<comment type="caution">
    <text evidence="1">The sequence shown here is derived from an EMBL/GenBank/DDBJ whole genome shotgun (WGS) entry which is preliminary data.</text>
</comment>
<evidence type="ECO:0000313" key="1">
    <source>
        <dbReference type="EMBL" id="GAE47401.1"/>
    </source>
</evidence>
<dbReference type="RefSeq" id="WP_035209712.1">
    <property type="nucleotide sequence ID" value="NZ_BAUW01000076.1"/>
</dbReference>
<name>W4RSX4_9BACI</name>
<dbReference type="Gene3D" id="3.40.720.10">
    <property type="entry name" value="Alkaline Phosphatase, subunit A"/>
    <property type="match status" value="1"/>
</dbReference>
<organism evidence="1 2">
    <name type="scientific">Mesobacillus boroniphilus JCM 21738</name>
    <dbReference type="NCBI Taxonomy" id="1294265"/>
    <lineage>
        <taxon>Bacteria</taxon>
        <taxon>Bacillati</taxon>
        <taxon>Bacillota</taxon>
        <taxon>Bacilli</taxon>
        <taxon>Bacillales</taxon>
        <taxon>Bacillaceae</taxon>
        <taxon>Mesobacillus</taxon>
    </lineage>
</organism>
<sequence>MRSWISRKEYEEISERFVNWVTDVSLFTKNEYQPDLLMFYAPQIELQEHKYLLTDPRQPDYTPEKSRKYMEYIQWSYKVADSVVGKTVKSLDENDHLFIVSTPELGTHGGNPNREQLRAVFMAIGPDIPRGKQIEPISNLDIAPTIYELLELQTPDYVEGKRIKNLTE</sequence>
<dbReference type="AlphaFoldDB" id="W4RSX4"/>
<dbReference type="InterPro" id="IPR017850">
    <property type="entry name" value="Alkaline_phosphatase_core_sf"/>
</dbReference>
<dbReference type="GO" id="GO:0016787">
    <property type="term" value="F:hydrolase activity"/>
    <property type="evidence" value="ECO:0007669"/>
    <property type="project" value="UniProtKB-ARBA"/>
</dbReference>
<keyword evidence="2" id="KW-1185">Reference proteome</keyword>
<dbReference type="PANTHER" id="PTHR10151">
    <property type="entry name" value="ECTONUCLEOTIDE PYROPHOSPHATASE/PHOSPHODIESTERASE"/>
    <property type="match status" value="1"/>
</dbReference>
<dbReference type="Proteomes" id="UP000018949">
    <property type="component" value="Unassembled WGS sequence"/>
</dbReference>
<evidence type="ECO:0000313" key="2">
    <source>
        <dbReference type="Proteomes" id="UP000018949"/>
    </source>
</evidence>
<dbReference type="EMBL" id="BAUW01000076">
    <property type="protein sequence ID" value="GAE47401.1"/>
    <property type="molecule type" value="Genomic_DNA"/>
</dbReference>
<dbReference type="InterPro" id="IPR002591">
    <property type="entry name" value="Phosphodiest/P_Trfase"/>
</dbReference>
<accession>W4RSX4</accession>
<reference evidence="1 2" key="1">
    <citation type="submission" date="2013-12" db="EMBL/GenBank/DDBJ databases">
        <title>NBRP : Genome information of microbial organism related human and environment.</title>
        <authorList>
            <person name="Hattori M."/>
            <person name="Oshima K."/>
            <person name="Inaba H."/>
            <person name="Suda W."/>
            <person name="Sakamoto M."/>
            <person name="Iino T."/>
            <person name="Kitahara M."/>
            <person name="Oshida Y."/>
            <person name="Iida T."/>
            <person name="Kudo T."/>
            <person name="Itoh T."/>
            <person name="Ahmed I."/>
            <person name="Ohkuma M."/>
        </authorList>
    </citation>
    <scope>NUCLEOTIDE SEQUENCE [LARGE SCALE GENOMIC DNA]</scope>
    <source>
        <strain evidence="1 2">JCM 21738</strain>
    </source>
</reference>
<dbReference type="SUPFAM" id="SSF53649">
    <property type="entry name" value="Alkaline phosphatase-like"/>
    <property type="match status" value="1"/>
</dbReference>
<dbReference type="eggNOG" id="COG1524">
    <property type="taxonomic scope" value="Bacteria"/>
</dbReference>